<feature type="region of interest" description="Disordered" evidence="1">
    <location>
        <begin position="1"/>
        <end position="169"/>
    </location>
</feature>
<dbReference type="GeneID" id="25370461"/>
<feature type="compositionally biased region" description="Low complexity" evidence="1">
    <location>
        <begin position="153"/>
        <end position="169"/>
    </location>
</feature>
<dbReference type="HOGENOM" id="CLU_1578220_0_0_1"/>
<dbReference type="AlphaFoldDB" id="A0A074YD44"/>
<dbReference type="EMBL" id="KL584758">
    <property type="protein sequence ID" value="KEQ95635.1"/>
    <property type="molecule type" value="Genomic_DNA"/>
</dbReference>
<protein>
    <submittedName>
        <fullName evidence="2">Uncharacterized protein</fullName>
    </submittedName>
</protein>
<name>A0A074YD44_AURSE</name>
<dbReference type="InParanoid" id="A0A074YD44"/>
<evidence type="ECO:0000313" key="2">
    <source>
        <dbReference type="EMBL" id="KEQ95635.1"/>
    </source>
</evidence>
<dbReference type="RefSeq" id="XP_013344324.1">
    <property type="nucleotide sequence ID" value="XM_013488870.1"/>
</dbReference>
<organism evidence="2 3">
    <name type="scientific">Aureobasidium subglaciale (strain EXF-2481)</name>
    <name type="common">Aureobasidium pullulans var. subglaciale</name>
    <dbReference type="NCBI Taxonomy" id="1043005"/>
    <lineage>
        <taxon>Eukaryota</taxon>
        <taxon>Fungi</taxon>
        <taxon>Dikarya</taxon>
        <taxon>Ascomycota</taxon>
        <taxon>Pezizomycotina</taxon>
        <taxon>Dothideomycetes</taxon>
        <taxon>Dothideomycetidae</taxon>
        <taxon>Dothideales</taxon>
        <taxon>Saccotheciaceae</taxon>
        <taxon>Aureobasidium</taxon>
    </lineage>
</organism>
<evidence type="ECO:0000313" key="3">
    <source>
        <dbReference type="Proteomes" id="UP000030641"/>
    </source>
</evidence>
<proteinExistence type="predicted"/>
<reference evidence="2 3" key="1">
    <citation type="journal article" date="2014" name="BMC Genomics">
        <title>Genome sequencing of four Aureobasidium pullulans varieties: biotechnological potential, stress tolerance, and description of new species.</title>
        <authorList>
            <person name="Gostin Ar C."/>
            <person name="Ohm R.A."/>
            <person name="Kogej T."/>
            <person name="Sonjak S."/>
            <person name="Turk M."/>
            <person name="Zajc J."/>
            <person name="Zalar P."/>
            <person name="Grube M."/>
            <person name="Sun H."/>
            <person name="Han J."/>
            <person name="Sharma A."/>
            <person name="Chiniquy J."/>
            <person name="Ngan C.Y."/>
            <person name="Lipzen A."/>
            <person name="Barry K."/>
            <person name="Grigoriev I.V."/>
            <person name="Gunde-Cimerman N."/>
        </authorList>
    </citation>
    <scope>NUCLEOTIDE SEQUENCE [LARGE SCALE GENOMIC DNA]</scope>
    <source>
        <strain evidence="2 3">EXF-2481</strain>
    </source>
</reference>
<keyword evidence="3" id="KW-1185">Reference proteome</keyword>
<accession>A0A074YD44</accession>
<dbReference type="Proteomes" id="UP000030641">
    <property type="component" value="Unassembled WGS sequence"/>
</dbReference>
<feature type="compositionally biased region" description="Basic and acidic residues" evidence="1">
    <location>
        <begin position="107"/>
        <end position="137"/>
    </location>
</feature>
<evidence type="ECO:0000256" key="1">
    <source>
        <dbReference type="SAM" id="MobiDB-lite"/>
    </source>
</evidence>
<sequence length="169" mass="18692">MSLNAEPADAQERQEQHLPPKSFADAAHEALEEPEQNGQGSINEDSIKETPPTRKLVRKGSIEPRPLQEMLDEEERQPSLPSTPVQPRRTRSKKDSKSWADMAEEGIDTKSHPVIDLHSGETKGDGEEFTGEGHNEAPRSPAQINRPHKRTSSKSSNKSMSPKKSVAEA</sequence>
<gene>
    <name evidence="2" type="ORF">AUEXF2481DRAFT_679142</name>
</gene>
<dbReference type="STRING" id="1043005.A0A074YD44"/>